<dbReference type="PANTHER" id="PTHR34846:SF10">
    <property type="entry name" value="CYTOPLASMIC PROTEIN"/>
    <property type="match status" value="1"/>
</dbReference>
<dbReference type="Proteomes" id="UP001144096">
    <property type="component" value="Unassembled WGS sequence"/>
</dbReference>
<protein>
    <submittedName>
        <fullName evidence="2">Carboxymuconolactone decarboxylase family protein</fullName>
    </submittedName>
</protein>
<dbReference type="RefSeq" id="WP_257922270.1">
    <property type="nucleotide sequence ID" value="NZ_JAMXQV010000012.1"/>
</dbReference>
<evidence type="ECO:0000259" key="1">
    <source>
        <dbReference type="Pfam" id="PF02627"/>
    </source>
</evidence>
<sequence>MTTLESRLPDPAALFPELREISGALTRVTMNGSLPRTTIHLVQLRIGQLVGSTYHVVRQADLLRKSGATEEQVTSVASWPTSPYFSDAERVALELAEAVFTANPSGERVSDDLFTRASAHYDEKALWTLGLALSQMCYFVPVALIAKPIPGMPLGKNYTK</sequence>
<accession>A0A9X2NBF4</accession>
<reference evidence="2" key="1">
    <citation type="submission" date="2022-06" db="EMBL/GenBank/DDBJ databases">
        <title>Amycolatopsis iheyaensis sp. nov., a new species of the genus Amycolatopsis isolated from soil in Iheya island, Japan.</title>
        <authorList>
            <person name="Ngamcharungchit C."/>
            <person name="Kanto H."/>
            <person name="Take A."/>
            <person name="Intra B."/>
            <person name="Matsumoto A."/>
            <person name="Panbangred W."/>
            <person name="Inahashi Y."/>
        </authorList>
    </citation>
    <scope>NUCLEOTIDE SEQUENCE</scope>
    <source>
        <strain evidence="2">OK19-0408</strain>
    </source>
</reference>
<evidence type="ECO:0000313" key="2">
    <source>
        <dbReference type="EMBL" id="MCR6485686.1"/>
    </source>
</evidence>
<name>A0A9X2NBF4_9PSEU</name>
<dbReference type="PANTHER" id="PTHR34846">
    <property type="entry name" value="4-CARBOXYMUCONOLACTONE DECARBOXYLASE FAMILY PROTEIN (AFU_ORTHOLOGUE AFUA_6G11590)"/>
    <property type="match status" value="1"/>
</dbReference>
<dbReference type="InterPro" id="IPR003779">
    <property type="entry name" value="CMD-like"/>
</dbReference>
<dbReference type="AlphaFoldDB" id="A0A9X2NBF4"/>
<dbReference type="SUPFAM" id="SSF69118">
    <property type="entry name" value="AhpD-like"/>
    <property type="match status" value="1"/>
</dbReference>
<dbReference type="InterPro" id="IPR029032">
    <property type="entry name" value="AhpD-like"/>
</dbReference>
<dbReference type="GO" id="GO:0051920">
    <property type="term" value="F:peroxiredoxin activity"/>
    <property type="evidence" value="ECO:0007669"/>
    <property type="project" value="InterPro"/>
</dbReference>
<organism evidence="2 3">
    <name type="scientific">Amycolatopsis iheyensis</name>
    <dbReference type="NCBI Taxonomy" id="2945988"/>
    <lineage>
        <taxon>Bacteria</taxon>
        <taxon>Bacillati</taxon>
        <taxon>Actinomycetota</taxon>
        <taxon>Actinomycetes</taxon>
        <taxon>Pseudonocardiales</taxon>
        <taxon>Pseudonocardiaceae</taxon>
        <taxon>Amycolatopsis</taxon>
    </lineage>
</organism>
<dbReference type="EMBL" id="JAMXQV010000012">
    <property type="protein sequence ID" value="MCR6485686.1"/>
    <property type="molecule type" value="Genomic_DNA"/>
</dbReference>
<proteinExistence type="predicted"/>
<feature type="domain" description="Carboxymuconolactone decarboxylase-like" evidence="1">
    <location>
        <begin position="27"/>
        <end position="98"/>
    </location>
</feature>
<dbReference type="Gene3D" id="1.20.1290.10">
    <property type="entry name" value="AhpD-like"/>
    <property type="match status" value="1"/>
</dbReference>
<keyword evidence="3" id="KW-1185">Reference proteome</keyword>
<evidence type="ECO:0000313" key="3">
    <source>
        <dbReference type="Proteomes" id="UP001144096"/>
    </source>
</evidence>
<dbReference type="Pfam" id="PF02627">
    <property type="entry name" value="CMD"/>
    <property type="match status" value="1"/>
</dbReference>
<gene>
    <name evidence="2" type="ORF">M8542_22945</name>
</gene>
<comment type="caution">
    <text evidence="2">The sequence shown here is derived from an EMBL/GenBank/DDBJ whole genome shotgun (WGS) entry which is preliminary data.</text>
</comment>